<feature type="coiled-coil region" evidence="1">
    <location>
        <begin position="104"/>
        <end position="166"/>
    </location>
</feature>
<feature type="region of interest" description="Disordered" evidence="2">
    <location>
        <begin position="183"/>
        <end position="272"/>
    </location>
</feature>
<comment type="caution">
    <text evidence="3">The sequence shown here is derived from an EMBL/GenBank/DDBJ whole genome shotgun (WGS) entry which is preliminary data.</text>
</comment>
<name>A0A8J2L7Q0_9HEXA</name>
<evidence type="ECO:0000313" key="3">
    <source>
        <dbReference type="EMBL" id="CAG7826743.1"/>
    </source>
</evidence>
<protein>
    <submittedName>
        <fullName evidence="3">Uncharacterized protein</fullName>
    </submittedName>
</protein>
<organism evidence="3 4">
    <name type="scientific">Allacma fusca</name>
    <dbReference type="NCBI Taxonomy" id="39272"/>
    <lineage>
        <taxon>Eukaryota</taxon>
        <taxon>Metazoa</taxon>
        <taxon>Ecdysozoa</taxon>
        <taxon>Arthropoda</taxon>
        <taxon>Hexapoda</taxon>
        <taxon>Collembola</taxon>
        <taxon>Symphypleona</taxon>
        <taxon>Sminthuridae</taxon>
        <taxon>Allacma</taxon>
    </lineage>
</organism>
<dbReference type="AlphaFoldDB" id="A0A8J2L7Q0"/>
<feature type="compositionally biased region" description="Low complexity" evidence="2">
    <location>
        <begin position="696"/>
        <end position="710"/>
    </location>
</feature>
<feature type="compositionally biased region" description="Low complexity" evidence="2">
    <location>
        <begin position="1001"/>
        <end position="1015"/>
    </location>
</feature>
<feature type="region of interest" description="Disordered" evidence="2">
    <location>
        <begin position="696"/>
        <end position="724"/>
    </location>
</feature>
<evidence type="ECO:0000256" key="1">
    <source>
        <dbReference type="SAM" id="Coils"/>
    </source>
</evidence>
<feature type="region of interest" description="Disordered" evidence="2">
    <location>
        <begin position="1072"/>
        <end position="1097"/>
    </location>
</feature>
<dbReference type="EMBL" id="CAJVCH010540987">
    <property type="protein sequence ID" value="CAG7826743.1"/>
    <property type="molecule type" value="Genomic_DNA"/>
</dbReference>
<proteinExistence type="predicted"/>
<feature type="compositionally biased region" description="Low complexity" evidence="2">
    <location>
        <begin position="186"/>
        <end position="231"/>
    </location>
</feature>
<feature type="compositionally biased region" description="Basic residues" evidence="2">
    <location>
        <begin position="1021"/>
        <end position="1032"/>
    </location>
</feature>
<keyword evidence="1" id="KW-0175">Coiled coil</keyword>
<sequence length="1267" mass="137647">MAESTHLACDKCGLVITSHGKQYGGDKKVPESIYITKCQHLYHKSCIMKAIKDSELRDPAGVQLTRCTHIGCERDVKENICYKVEVTRIQISTPEPTGAATGELQALRREIAQLHTDKELQQDLSEDMYKKMSDFEVQLTDANNMIASLKAQLETTTAKYEALRKAKMSSLFPSSTAIASQLNQQSATSSNATTPAPLPAATATLPTNTTPISTNTASTTATNEPCQGFVPSPFPPPPPVNNGTPEVTPKIPKPSKNAERGIPAPTPVDAGIPQTNAATASNLTQGLHRPPPGFPIITGAAANAATNATTNAATDATTNATIIGTTTNTSTITTNAATTTAPRTLAHVEDAADGALISFKIPFVQPGTAPTVPDASSHSPISPYWDFPQKKETDYWGRPLAQSGEQSNSSAPDTANTQNSVDPNANLNVPNQAERAQPTANQSPAVVPKKKKRAKPGKQSNTKANRDTFDSRYPEVTHEVLAPFYPTNAYPQHFSVCGLKIGEAKPVMALFAYKYWIVGDIHAHGIMHAITEGKPYHANIDKRMYKRDMKISELIELIVELKQIPKNLMISIGTYDIFAFTPPNTFDLHFRKLIGVLGEKQVEQVIMLPPNASGRLHNNTFRQITQTFSYNWGTGKFQYMVASHLLNDLNLELASVDELGPKYTKATYQKVANCIAAVFIPEPVIEKSDSTVELNNANSAASSPATPPTSKAKLDTNVDSQQTSAPVMPQFNLPKSSFQQSPNDIVTDTLSPSYVNPQLQQATANYLGNKAVGTPPYPKVGTATPGCHPLDPRNQKAKSTTSTKVEISPYSGLHLTNVGFSDDEQKPLTDKEVIERAKVLTKIQADVKASKAKEQERLAADAKSRESLKEKMEWKKEADNAKAGISSSKEKPARNVSEQSGNSSEDSRNKSKQSSSKTPSRATSKARERSRSEHRSSNKSKDRKVKSGDESSVLNTGLKPNPTIDNDKYIGFMVKTPPSGKPPTETERRMYEIFGNTDGVPEPTDSTTSASASESDTTKAVKSKPRKSRSAIKTKLSPPQTLLTYIPRQQRAKQLRVNAALKRNLVLKKVFGTQSQPKKQTDAEHPTTEGTVGTQPKVLVPKLDLTESTPHEKPVKTVDLTESAELDKPLKTIDLTNTADPSAEEELPQGAQSVEQRILTKVDTAVQDTTLTLHSVENDEFTTIRQVVTTVVTTEAIETTEPAHLVGTYDLTNESPRNDEESQQPVSPRTEAALLDEGVQQTGVPAIEPSNDDEGEDDEEDEDDEDL</sequence>
<feature type="compositionally biased region" description="Basic and acidic residues" evidence="2">
    <location>
        <begin position="848"/>
        <end position="880"/>
    </location>
</feature>
<evidence type="ECO:0000256" key="2">
    <source>
        <dbReference type="SAM" id="MobiDB-lite"/>
    </source>
</evidence>
<feature type="region of interest" description="Disordered" evidence="2">
    <location>
        <begin position="399"/>
        <end position="471"/>
    </location>
</feature>
<feature type="compositionally biased region" description="Basic and acidic residues" evidence="2">
    <location>
        <begin position="925"/>
        <end position="949"/>
    </location>
</feature>
<reference evidence="3" key="1">
    <citation type="submission" date="2021-06" db="EMBL/GenBank/DDBJ databases">
        <authorList>
            <person name="Hodson N. C."/>
            <person name="Mongue J. A."/>
            <person name="Jaron S. K."/>
        </authorList>
    </citation>
    <scope>NUCLEOTIDE SEQUENCE</scope>
</reference>
<gene>
    <name evidence="3" type="ORF">AFUS01_LOCUS36783</name>
</gene>
<feature type="compositionally biased region" description="Acidic residues" evidence="2">
    <location>
        <begin position="1250"/>
        <end position="1267"/>
    </location>
</feature>
<dbReference type="Proteomes" id="UP000708208">
    <property type="component" value="Unassembled WGS sequence"/>
</dbReference>
<feature type="region of interest" description="Disordered" evidence="2">
    <location>
        <begin position="845"/>
        <end position="1036"/>
    </location>
</feature>
<feature type="region of interest" description="Disordered" evidence="2">
    <location>
        <begin position="786"/>
        <end position="805"/>
    </location>
</feature>
<evidence type="ECO:0000313" key="4">
    <source>
        <dbReference type="Proteomes" id="UP000708208"/>
    </source>
</evidence>
<keyword evidence="4" id="KW-1185">Reference proteome</keyword>
<feature type="region of interest" description="Disordered" evidence="2">
    <location>
        <begin position="1203"/>
        <end position="1267"/>
    </location>
</feature>
<feature type="compositionally biased region" description="Polar residues" evidence="2">
    <location>
        <begin position="403"/>
        <end position="431"/>
    </location>
</feature>
<feature type="compositionally biased region" description="Polar residues" evidence="2">
    <location>
        <begin position="912"/>
        <end position="923"/>
    </location>
</feature>
<accession>A0A8J2L7Q0</accession>